<comment type="similarity">
    <text evidence="2 10 11">Belongs to the peptidase S8 family.</text>
</comment>
<sequence length="494" mass="50138">MAVRWSACGRVRRGVVRQALAGKTPPGGKADDLVVRPGGRRDRRSVCGRSGWNRAAVTRAVLRVATATAVVLLTSAQCAAPALAVIPPAVDNSLLPPPSPPAPPQPTQQHEACAVPMSIDGADVSATQLRGFDMPAVWRLTRGAGQRVAVVDTGIAAHRRLPGVIAGGDYVSSGDGRQDCDGHGTAVAGIISAAPDRTDQTGFSGVAPEATLIAIRQSSNKFGPLTDPSTRGFGDVSTLAMAVRTAADMGASVINVSSVACAESLDDRALGAALSYAVDVKDAVVVAAAGNVGGDGQCPSQNTTAQPTVIASPAWYDDYVLTVASVGPGGTPSPFSLNGPWVDVAAPGEHVISLDPDGDGVIDTMPTPAGQASMSGTSYATPVVSGLVALVRSRFPRLSARQVMARIETTAHHPAEGWNAAVGNGVVDPLAALSDHTAGTSPPDPRPSAPPPPSRPAPDRPYGVAATGAALCLAGLVAAASVRLRRRQEDVPAD</sequence>
<dbReference type="AlphaFoldDB" id="A0A255DKK6"/>
<dbReference type="PRINTS" id="PR00723">
    <property type="entry name" value="SUBTILISIN"/>
</dbReference>
<keyword evidence="8 13" id="KW-1133">Transmembrane helix</keyword>
<dbReference type="InterPro" id="IPR022398">
    <property type="entry name" value="Peptidase_S8_His-AS"/>
</dbReference>
<keyword evidence="5 13" id="KW-0812">Transmembrane</keyword>
<evidence type="ECO:0000256" key="9">
    <source>
        <dbReference type="ARBA" id="ARBA00023136"/>
    </source>
</evidence>
<dbReference type="PROSITE" id="PS00137">
    <property type="entry name" value="SUBTILASE_HIS"/>
    <property type="match status" value="1"/>
</dbReference>
<dbReference type="NCBIfam" id="TIGR03921">
    <property type="entry name" value="T7SS_mycosin"/>
    <property type="match status" value="1"/>
</dbReference>
<evidence type="ECO:0000259" key="14">
    <source>
        <dbReference type="Pfam" id="PF00082"/>
    </source>
</evidence>
<dbReference type="InterPro" id="IPR000209">
    <property type="entry name" value="Peptidase_S8/S53_dom"/>
</dbReference>
<dbReference type="InterPro" id="IPR036852">
    <property type="entry name" value="Peptidase_S8/S53_dom_sf"/>
</dbReference>
<gene>
    <name evidence="15" type="primary">mycP</name>
    <name evidence="15" type="ORF">CG716_12535</name>
</gene>
<feature type="domain" description="Peptidase S8/S53" evidence="14">
    <location>
        <begin position="143"/>
        <end position="425"/>
    </location>
</feature>
<comment type="subcellular location">
    <subcellularLocation>
        <location evidence="1">Cell membrane</location>
        <topology evidence="1">Single-pass membrane protein</topology>
    </subcellularLocation>
</comment>
<evidence type="ECO:0000256" key="5">
    <source>
        <dbReference type="ARBA" id="ARBA00022692"/>
    </source>
</evidence>
<keyword evidence="16" id="KW-1185">Reference proteome</keyword>
<dbReference type="OrthoDB" id="9798386at2"/>
<dbReference type="PANTHER" id="PTHR43806:SF11">
    <property type="entry name" value="CEREVISIN-RELATED"/>
    <property type="match status" value="1"/>
</dbReference>
<feature type="active site" description="Charge relay system" evidence="10">
    <location>
        <position position="183"/>
    </location>
</feature>
<evidence type="ECO:0000256" key="13">
    <source>
        <dbReference type="SAM" id="Phobius"/>
    </source>
</evidence>
<evidence type="ECO:0000313" key="15">
    <source>
        <dbReference type="EMBL" id="OYN79191.1"/>
    </source>
</evidence>
<dbReference type="PROSITE" id="PS00138">
    <property type="entry name" value="SUBTILASE_SER"/>
    <property type="match status" value="1"/>
</dbReference>
<dbReference type="InterPro" id="IPR023834">
    <property type="entry name" value="T7SS_pept_S8A_mycosin"/>
</dbReference>
<dbReference type="GO" id="GO:0005886">
    <property type="term" value="C:plasma membrane"/>
    <property type="evidence" value="ECO:0007669"/>
    <property type="project" value="UniProtKB-SubCell"/>
</dbReference>
<evidence type="ECO:0000256" key="1">
    <source>
        <dbReference type="ARBA" id="ARBA00004162"/>
    </source>
</evidence>
<feature type="compositionally biased region" description="Pro residues" evidence="12">
    <location>
        <begin position="442"/>
        <end position="456"/>
    </location>
</feature>
<evidence type="ECO:0000313" key="16">
    <source>
        <dbReference type="Proteomes" id="UP000216063"/>
    </source>
</evidence>
<dbReference type="InterPro" id="IPR023827">
    <property type="entry name" value="Peptidase_S8_Asp-AS"/>
</dbReference>
<dbReference type="EMBL" id="NOZR01000009">
    <property type="protein sequence ID" value="OYN79191.1"/>
    <property type="molecule type" value="Genomic_DNA"/>
</dbReference>
<protein>
    <submittedName>
        <fullName evidence="15">Type VII secretion-associated serine protease mycosin</fullName>
    </submittedName>
</protein>
<dbReference type="PROSITE" id="PS51892">
    <property type="entry name" value="SUBTILASE"/>
    <property type="match status" value="1"/>
</dbReference>
<dbReference type="InterPro" id="IPR023828">
    <property type="entry name" value="Peptidase_S8_Ser-AS"/>
</dbReference>
<keyword evidence="7 10" id="KW-0720">Serine protease</keyword>
<evidence type="ECO:0000256" key="6">
    <source>
        <dbReference type="ARBA" id="ARBA00022801"/>
    </source>
</evidence>
<evidence type="ECO:0000256" key="3">
    <source>
        <dbReference type="ARBA" id="ARBA00022475"/>
    </source>
</evidence>
<dbReference type="PANTHER" id="PTHR43806">
    <property type="entry name" value="PEPTIDASE S8"/>
    <property type="match status" value="1"/>
</dbReference>
<keyword evidence="9 13" id="KW-0472">Membrane</keyword>
<evidence type="ECO:0000256" key="10">
    <source>
        <dbReference type="PROSITE-ProRule" id="PRU01240"/>
    </source>
</evidence>
<name>A0A255DKK6_9MYCO</name>
<evidence type="ECO:0000256" key="8">
    <source>
        <dbReference type="ARBA" id="ARBA00022989"/>
    </source>
</evidence>
<evidence type="ECO:0000256" key="12">
    <source>
        <dbReference type="SAM" id="MobiDB-lite"/>
    </source>
</evidence>
<comment type="caution">
    <text evidence="15">The sequence shown here is derived from an EMBL/GenBank/DDBJ whole genome shotgun (WGS) entry which is preliminary data.</text>
</comment>
<evidence type="ECO:0000256" key="11">
    <source>
        <dbReference type="RuleBase" id="RU003355"/>
    </source>
</evidence>
<keyword evidence="3" id="KW-1003">Cell membrane</keyword>
<dbReference type="InterPro" id="IPR050131">
    <property type="entry name" value="Peptidase_S8_subtilisin-like"/>
</dbReference>
<feature type="transmembrane region" description="Helical" evidence="13">
    <location>
        <begin position="462"/>
        <end position="482"/>
    </location>
</feature>
<proteinExistence type="inferred from homology"/>
<dbReference type="GO" id="GO:0006508">
    <property type="term" value="P:proteolysis"/>
    <property type="evidence" value="ECO:0007669"/>
    <property type="project" value="UniProtKB-KW"/>
</dbReference>
<dbReference type="InterPro" id="IPR015500">
    <property type="entry name" value="Peptidase_S8_subtilisin-rel"/>
</dbReference>
<evidence type="ECO:0000256" key="2">
    <source>
        <dbReference type="ARBA" id="ARBA00011073"/>
    </source>
</evidence>
<feature type="active site" description="Charge relay system" evidence="10">
    <location>
        <position position="378"/>
    </location>
</feature>
<dbReference type="PROSITE" id="PS00136">
    <property type="entry name" value="SUBTILASE_ASP"/>
    <property type="match status" value="1"/>
</dbReference>
<dbReference type="Gene3D" id="3.40.50.200">
    <property type="entry name" value="Peptidase S8/S53 domain"/>
    <property type="match status" value="1"/>
</dbReference>
<dbReference type="Proteomes" id="UP000216063">
    <property type="component" value="Unassembled WGS sequence"/>
</dbReference>
<keyword evidence="6 10" id="KW-0378">Hydrolase</keyword>
<feature type="active site" description="Charge relay system" evidence="10">
    <location>
        <position position="152"/>
    </location>
</feature>
<evidence type="ECO:0000256" key="4">
    <source>
        <dbReference type="ARBA" id="ARBA00022670"/>
    </source>
</evidence>
<evidence type="ECO:0000256" key="7">
    <source>
        <dbReference type="ARBA" id="ARBA00022825"/>
    </source>
</evidence>
<keyword evidence="4 10" id="KW-0645">Protease</keyword>
<reference evidence="15 16" key="1">
    <citation type="submission" date="2017-07" db="EMBL/GenBank/DDBJ databases">
        <title>The new phylogeny of genus Mycobacterium.</title>
        <authorList>
            <person name="Tortoli E."/>
            <person name="Trovato A."/>
            <person name="Cirillo D.M."/>
        </authorList>
    </citation>
    <scope>NUCLEOTIDE SEQUENCE [LARGE SCALE GENOMIC DNA]</scope>
    <source>
        <strain evidence="15 16">ATCC 33027</strain>
    </source>
</reference>
<dbReference type="GO" id="GO:0004252">
    <property type="term" value="F:serine-type endopeptidase activity"/>
    <property type="evidence" value="ECO:0007669"/>
    <property type="project" value="UniProtKB-UniRule"/>
</dbReference>
<dbReference type="Pfam" id="PF00082">
    <property type="entry name" value="Peptidase_S8"/>
    <property type="match status" value="1"/>
</dbReference>
<organism evidence="15 16">
    <name type="scientific">Mycolicibacterium sphagni</name>
    <dbReference type="NCBI Taxonomy" id="1786"/>
    <lineage>
        <taxon>Bacteria</taxon>
        <taxon>Bacillati</taxon>
        <taxon>Actinomycetota</taxon>
        <taxon>Actinomycetes</taxon>
        <taxon>Mycobacteriales</taxon>
        <taxon>Mycobacteriaceae</taxon>
        <taxon>Mycolicibacterium</taxon>
    </lineage>
</organism>
<feature type="region of interest" description="Disordered" evidence="12">
    <location>
        <begin position="433"/>
        <end position="463"/>
    </location>
</feature>
<dbReference type="SUPFAM" id="SSF52743">
    <property type="entry name" value="Subtilisin-like"/>
    <property type="match status" value="1"/>
</dbReference>
<accession>A0A255DKK6</accession>